<proteinExistence type="predicted"/>
<dbReference type="RefSeq" id="WP_148113945.1">
    <property type="nucleotide sequence ID" value="NZ_RCOR01000007.1"/>
</dbReference>
<gene>
    <name evidence="2" type="ORF">D9Q81_01195</name>
</gene>
<dbReference type="InterPro" id="IPR029063">
    <property type="entry name" value="SAM-dependent_MTases_sf"/>
</dbReference>
<comment type="caution">
    <text evidence="2">The sequence shown here is derived from an EMBL/GenBank/DDBJ whole genome shotgun (WGS) entry which is preliminary data.</text>
</comment>
<dbReference type="GO" id="GO:0032259">
    <property type="term" value="P:methylation"/>
    <property type="evidence" value="ECO:0007669"/>
    <property type="project" value="InterPro"/>
</dbReference>
<accession>A0A429G9J4</accession>
<name>A0A429G9J4_9CREN</name>
<evidence type="ECO:0000313" key="2">
    <source>
        <dbReference type="EMBL" id="RSN70445.1"/>
    </source>
</evidence>
<organism evidence="2 3">
    <name type="scientific">Candidatus Korarchaeum cryptofilum</name>
    <dbReference type="NCBI Taxonomy" id="498846"/>
    <lineage>
        <taxon>Archaea</taxon>
        <taxon>Thermoproteota</taxon>
        <taxon>Candidatus Korarchaeia</taxon>
        <taxon>Candidatus Korarchaeales</taxon>
        <taxon>Candidatus Korarchaeaceae</taxon>
        <taxon>Candidatus Korarchaeum</taxon>
    </lineage>
</organism>
<dbReference type="GO" id="GO:0008168">
    <property type="term" value="F:methyltransferase activity"/>
    <property type="evidence" value="ECO:0007669"/>
    <property type="project" value="InterPro"/>
</dbReference>
<sequence>MEKMKRFIEESFPVREVSEISAKEKNIRHGHISTLHIWWARRPLASSRATNYAALIPAPEDLEKWNELRKFIIELSKWENALNPKIIERARNDIIEANGGKPPRVLDPFAGGGSIPLEALRLGCEAHAIDYNPVAVLILKCTLEYPQKYGNSLLKDVKRWGNWVLEEAKKEIDKFYPPDKDGSIPVGYIWARTVPCQNPTCGAEIPLMRQFWLARKSNKKVALYPYVEGKEVKFKIVGDGYEKMPADFNPSKGTVSRAIATCPVCGYTVDDKTLRKLFQEGKAGQRMVAVVLHRPGTEGKRYRVATERDIEIFREAERYLEEKRAKLMEEWGIDPVPDEPLVRVPVTFGVINVWVYGMNKWGDLFNSRQKLALITFIEKVKLVHGKIIEERSNEEYSKAVVSYLALILGKLADWNSVLSIWRPDQERNEHVFNRQALPIVWDYGERNPFKGSLVTPKGIDSIISHLSQVPPVEIGKGITFIPEIKQASATELPYPNNYFDAIFTDPPYYDNVPYSYLSDFFYVWLKRSIGDLYPELFITSLTPKSKEIVAYSHKGGHESGKRFFEEMLKKAFKEISRVLKPDGIATIVYTHKSTSGWETLINSLRS</sequence>
<dbReference type="EMBL" id="RCOR01000007">
    <property type="protein sequence ID" value="RSN70445.1"/>
    <property type="molecule type" value="Genomic_DNA"/>
</dbReference>
<dbReference type="Proteomes" id="UP000278149">
    <property type="component" value="Unassembled WGS sequence"/>
</dbReference>
<evidence type="ECO:0000313" key="3">
    <source>
        <dbReference type="Proteomes" id="UP000278149"/>
    </source>
</evidence>
<dbReference type="AlphaFoldDB" id="A0A429G9J4"/>
<dbReference type="InterPro" id="IPR002052">
    <property type="entry name" value="DNA_methylase_N6_adenine_CS"/>
</dbReference>
<dbReference type="PROSITE" id="PS00092">
    <property type="entry name" value="N6_MTASE"/>
    <property type="match status" value="1"/>
</dbReference>
<feature type="non-terminal residue" evidence="2">
    <location>
        <position position="606"/>
    </location>
</feature>
<dbReference type="GO" id="GO:0003676">
    <property type="term" value="F:nucleic acid binding"/>
    <property type="evidence" value="ECO:0007669"/>
    <property type="project" value="InterPro"/>
</dbReference>
<protein>
    <submittedName>
        <fullName evidence="2">DUF1156 domain-containing protein</fullName>
    </submittedName>
</protein>
<dbReference type="SUPFAM" id="SSF53335">
    <property type="entry name" value="S-adenosyl-L-methionine-dependent methyltransferases"/>
    <property type="match status" value="2"/>
</dbReference>
<evidence type="ECO:0000259" key="1">
    <source>
        <dbReference type="Pfam" id="PF06634"/>
    </source>
</evidence>
<feature type="domain" description="DUF1156" evidence="1">
    <location>
        <begin position="12"/>
        <end position="67"/>
    </location>
</feature>
<dbReference type="Pfam" id="PF06634">
    <property type="entry name" value="DUF1156"/>
    <property type="match status" value="1"/>
</dbReference>
<reference evidence="2 3" key="1">
    <citation type="submission" date="2018-10" db="EMBL/GenBank/DDBJ databases">
        <title>Co-occurring genomic capacity for anaerobic methane metabolism and dissimilatory sulfite reduction discovered in the Korarchaeota.</title>
        <authorList>
            <person name="Mckay L.J."/>
            <person name="Dlakic M."/>
            <person name="Fields M.W."/>
            <person name="Delmont T.O."/>
            <person name="Eren A.M."/>
            <person name="Jay Z.J."/>
            <person name="Klingelsmith K.B."/>
            <person name="Rusch D.B."/>
            <person name="Inskeep W.P."/>
        </authorList>
    </citation>
    <scope>NUCLEOTIDE SEQUENCE [LARGE SCALE GENOMIC DNA]</scope>
    <source>
        <strain evidence="2 3">WS</strain>
    </source>
</reference>
<dbReference type="Gene3D" id="3.40.50.150">
    <property type="entry name" value="Vaccinia Virus protein VP39"/>
    <property type="match status" value="2"/>
</dbReference>
<dbReference type="InterPro" id="IPR009537">
    <property type="entry name" value="DUF1156"/>
</dbReference>